<keyword evidence="1" id="KW-0812">Transmembrane</keyword>
<feature type="transmembrane region" description="Helical" evidence="1">
    <location>
        <begin position="12"/>
        <end position="32"/>
    </location>
</feature>
<protein>
    <submittedName>
        <fullName evidence="2">Uncharacterized protein</fullName>
    </submittedName>
</protein>
<keyword evidence="1" id="KW-1133">Transmembrane helix</keyword>
<comment type="caution">
    <text evidence="2">The sequence shown here is derived from an EMBL/GenBank/DDBJ whole genome shotgun (WGS) entry which is preliminary data.</text>
</comment>
<feature type="transmembrane region" description="Helical" evidence="1">
    <location>
        <begin position="223"/>
        <end position="247"/>
    </location>
</feature>
<dbReference type="AlphaFoldDB" id="A0A0R2BF41"/>
<feature type="transmembrane region" description="Helical" evidence="1">
    <location>
        <begin position="69"/>
        <end position="94"/>
    </location>
</feature>
<dbReference type="Proteomes" id="UP000051845">
    <property type="component" value="Unassembled WGS sequence"/>
</dbReference>
<sequence>MTSLLTKINWVKGLAIILGTAFGAAIMATLVFPSNPQLILVVIAFCILFWLVSRLTNRLASHVSIHLQKWLWVINLSVLVISQLLMLLFLPAGVLQPATFLTHVLAIGLLDIIVGLFASLAKNCLITRDDYLMPSFLTLFLTLTSAYYLSISLTVMAVLLPLALVLVTLFNWSHASTIKRALMGISLFLIAMFGQAIVPSFVVLAFGITIVAMWLFIRQRARFMTFLVPFTVVLLGFVASVPTNAVLKQTATPLTSLSQQVSKSNNIL</sequence>
<evidence type="ECO:0000256" key="1">
    <source>
        <dbReference type="SAM" id="Phobius"/>
    </source>
</evidence>
<reference evidence="2 3" key="1">
    <citation type="journal article" date="2015" name="Genome Announc.">
        <title>Expanding the biotechnology potential of lactobacilli through comparative genomics of 213 strains and associated genera.</title>
        <authorList>
            <person name="Sun Z."/>
            <person name="Harris H.M."/>
            <person name="McCann A."/>
            <person name="Guo C."/>
            <person name="Argimon S."/>
            <person name="Zhang W."/>
            <person name="Yang X."/>
            <person name="Jeffery I.B."/>
            <person name="Cooney J.C."/>
            <person name="Kagawa T.F."/>
            <person name="Liu W."/>
            <person name="Song Y."/>
            <person name="Salvetti E."/>
            <person name="Wrobel A."/>
            <person name="Rasinkangas P."/>
            <person name="Parkhill J."/>
            <person name="Rea M.C."/>
            <person name="O'Sullivan O."/>
            <person name="Ritari J."/>
            <person name="Douillard F.P."/>
            <person name="Paul Ross R."/>
            <person name="Yang R."/>
            <person name="Briner A.E."/>
            <person name="Felis G.E."/>
            <person name="de Vos W.M."/>
            <person name="Barrangou R."/>
            <person name="Klaenhammer T.R."/>
            <person name="Caufield P.W."/>
            <person name="Cui Y."/>
            <person name="Zhang H."/>
            <person name="O'Toole P.W."/>
        </authorList>
    </citation>
    <scope>NUCLEOTIDE SEQUENCE [LARGE SCALE GENOMIC DNA]</scope>
    <source>
        <strain evidence="2 3">DSM 20515</strain>
    </source>
</reference>
<organism evidence="2 3">
    <name type="scientific">Secundilactobacillus collinoides DSM 20515 = JCM 1123</name>
    <dbReference type="NCBI Taxonomy" id="1423733"/>
    <lineage>
        <taxon>Bacteria</taxon>
        <taxon>Bacillati</taxon>
        <taxon>Bacillota</taxon>
        <taxon>Bacilli</taxon>
        <taxon>Lactobacillales</taxon>
        <taxon>Lactobacillaceae</taxon>
        <taxon>Secundilactobacillus</taxon>
    </lineage>
</organism>
<feature type="transmembrane region" description="Helical" evidence="1">
    <location>
        <begin position="100"/>
        <end position="119"/>
    </location>
</feature>
<accession>A0A0R2BF41</accession>
<proteinExistence type="predicted"/>
<feature type="transmembrane region" description="Helical" evidence="1">
    <location>
        <begin position="38"/>
        <end position="57"/>
    </location>
</feature>
<feature type="transmembrane region" description="Helical" evidence="1">
    <location>
        <begin position="155"/>
        <end position="172"/>
    </location>
</feature>
<dbReference type="PATRIC" id="fig|1423733.4.peg.3168"/>
<gene>
    <name evidence="2" type="ORF">FC82_GL003044</name>
</gene>
<dbReference type="EMBL" id="AYYR01000009">
    <property type="protein sequence ID" value="KRM77674.1"/>
    <property type="molecule type" value="Genomic_DNA"/>
</dbReference>
<evidence type="ECO:0000313" key="2">
    <source>
        <dbReference type="EMBL" id="KRM77674.1"/>
    </source>
</evidence>
<feature type="transmembrane region" description="Helical" evidence="1">
    <location>
        <begin position="184"/>
        <end position="217"/>
    </location>
</feature>
<evidence type="ECO:0000313" key="3">
    <source>
        <dbReference type="Proteomes" id="UP000051845"/>
    </source>
</evidence>
<name>A0A0R2BF41_SECCO</name>
<keyword evidence="1" id="KW-0472">Membrane</keyword>